<accession>A0A392PRE7</accession>
<keyword evidence="3" id="KW-1185">Reference proteome</keyword>
<feature type="transmembrane region" description="Helical" evidence="1">
    <location>
        <begin position="86"/>
        <end position="111"/>
    </location>
</feature>
<name>A0A392PRE7_9FABA</name>
<evidence type="ECO:0000313" key="3">
    <source>
        <dbReference type="Proteomes" id="UP000265520"/>
    </source>
</evidence>
<reference evidence="2 3" key="1">
    <citation type="journal article" date="2018" name="Front. Plant Sci.">
        <title>Red Clover (Trifolium pratense) and Zigzag Clover (T. medium) - A Picture of Genomic Similarities and Differences.</title>
        <authorList>
            <person name="Dluhosova J."/>
            <person name="Istvanek J."/>
            <person name="Nedelnik J."/>
            <person name="Repkova J."/>
        </authorList>
    </citation>
    <scope>NUCLEOTIDE SEQUENCE [LARGE SCALE GENOMIC DNA]</scope>
    <source>
        <strain evidence="3">cv. 10/8</strain>
        <tissue evidence="2">Leaf</tissue>
    </source>
</reference>
<protein>
    <submittedName>
        <fullName evidence="2">Uncharacterized protein</fullName>
    </submittedName>
</protein>
<keyword evidence="1" id="KW-0472">Membrane</keyword>
<sequence>MSSAALRTTLVQFSVAGFVRFLFCFRGLFLRCSMFGSTVFDVDPDPVRGKLFCFGSGNVPSLAAAVLLADSRLAMFGSSDGGIKTGVWLCCCGFFPSFCVCNAVVLGFVVVL</sequence>
<dbReference type="EMBL" id="LXQA010090836">
    <property type="protein sequence ID" value="MCI14069.1"/>
    <property type="molecule type" value="Genomic_DNA"/>
</dbReference>
<keyword evidence="1" id="KW-1133">Transmembrane helix</keyword>
<dbReference type="Proteomes" id="UP000265520">
    <property type="component" value="Unassembled WGS sequence"/>
</dbReference>
<evidence type="ECO:0000313" key="2">
    <source>
        <dbReference type="EMBL" id="MCI14069.1"/>
    </source>
</evidence>
<feature type="non-terminal residue" evidence="2">
    <location>
        <position position="112"/>
    </location>
</feature>
<dbReference type="AlphaFoldDB" id="A0A392PRE7"/>
<comment type="caution">
    <text evidence="2">The sequence shown here is derived from an EMBL/GenBank/DDBJ whole genome shotgun (WGS) entry which is preliminary data.</text>
</comment>
<feature type="transmembrane region" description="Helical" evidence="1">
    <location>
        <begin position="51"/>
        <end position="74"/>
    </location>
</feature>
<keyword evidence="1" id="KW-0812">Transmembrane</keyword>
<feature type="transmembrane region" description="Helical" evidence="1">
    <location>
        <begin position="12"/>
        <end position="30"/>
    </location>
</feature>
<organism evidence="2 3">
    <name type="scientific">Trifolium medium</name>
    <dbReference type="NCBI Taxonomy" id="97028"/>
    <lineage>
        <taxon>Eukaryota</taxon>
        <taxon>Viridiplantae</taxon>
        <taxon>Streptophyta</taxon>
        <taxon>Embryophyta</taxon>
        <taxon>Tracheophyta</taxon>
        <taxon>Spermatophyta</taxon>
        <taxon>Magnoliopsida</taxon>
        <taxon>eudicotyledons</taxon>
        <taxon>Gunneridae</taxon>
        <taxon>Pentapetalae</taxon>
        <taxon>rosids</taxon>
        <taxon>fabids</taxon>
        <taxon>Fabales</taxon>
        <taxon>Fabaceae</taxon>
        <taxon>Papilionoideae</taxon>
        <taxon>50 kb inversion clade</taxon>
        <taxon>NPAAA clade</taxon>
        <taxon>Hologalegina</taxon>
        <taxon>IRL clade</taxon>
        <taxon>Trifolieae</taxon>
        <taxon>Trifolium</taxon>
    </lineage>
</organism>
<proteinExistence type="predicted"/>
<evidence type="ECO:0000256" key="1">
    <source>
        <dbReference type="SAM" id="Phobius"/>
    </source>
</evidence>